<dbReference type="EMBL" id="BMAT01008518">
    <property type="protein sequence ID" value="GFR86917.1"/>
    <property type="molecule type" value="Genomic_DNA"/>
</dbReference>
<reference evidence="1 2" key="1">
    <citation type="journal article" date="2021" name="Elife">
        <title>Chloroplast acquisition without the gene transfer in kleptoplastic sea slugs, Plakobranchus ocellatus.</title>
        <authorList>
            <person name="Maeda T."/>
            <person name="Takahashi S."/>
            <person name="Yoshida T."/>
            <person name="Shimamura S."/>
            <person name="Takaki Y."/>
            <person name="Nagai Y."/>
            <person name="Toyoda A."/>
            <person name="Suzuki Y."/>
            <person name="Arimoto A."/>
            <person name="Ishii H."/>
            <person name="Satoh N."/>
            <person name="Nishiyama T."/>
            <person name="Hasebe M."/>
            <person name="Maruyama T."/>
            <person name="Minagawa J."/>
            <person name="Obokata J."/>
            <person name="Shigenobu S."/>
        </authorList>
    </citation>
    <scope>NUCLEOTIDE SEQUENCE [LARGE SCALE GENOMIC DNA]</scope>
</reference>
<sequence length="135" mass="15028">MYFQHDKLDLGRCSLRQAFRHRLIISGEHSERVRRSYSGRPGVMRRLAERTSRPGFCCLPGFSATQYTSLIIIRLTAAICGQAASPGALASLQAHGPPGDTQTMIGKFRTAWVTENKGTQYIAKQHWNCGNCTKT</sequence>
<evidence type="ECO:0000313" key="1">
    <source>
        <dbReference type="EMBL" id="GFR86917.1"/>
    </source>
</evidence>
<dbReference type="AlphaFoldDB" id="A0AAV4GMD1"/>
<organism evidence="1 2">
    <name type="scientific">Elysia marginata</name>
    <dbReference type="NCBI Taxonomy" id="1093978"/>
    <lineage>
        <taxon>Eukaryota</taxon>
        <taxon>Metazoa</taxon>
        <taxon>Spiralia</taxon>
        <taxon>Lophotrochozoa</taxon>
        <taxon>Mollusca</taxon>
        <taxon>Gastropoda</taxon>
        <taxon>Heterobranchia</taxon>
        <taxon>Euthyneura</taxon>
        <taxon>Panpulmonata</taxon>
        <taxon>Sacoglossa</taxon>
        <taxon>Placobranchoidea</taxon>
        <taxon>Plakobranchidae</taxon>
        <taxon>Elysia</taxon>
    </lineage>
</organism>
<gene>
    <name evidence="1" type="ORF">ElyMa_004210300</name>
</gene>
<dbReference type="Proteomes" id="UP000762676">
    <property type="component" value="Unassembled WGS sequence"/>
</dbReference>
<name>A0AAV4GMD1_9GAST</name>
<proteinExistence type="predicted"/>
<protein>
    <submittedName>
        <fullName evidence="1">Uncharacterized protein</fullName>
    </submittedName>
</protein>
<comment type="caution">
    <text evidence="1">The sequence shown here is derived from an EMBL/GenBank/DDBJ whole genome shotgun (WGS) entry which is preliminary data.</text>
</comment>
<keyword evidence="2" id="KW-1185">Reference proteome</keyword>
<accession>A0AAV4GMD1</accession>
<evidence type="ECO:0000313" key="2">
    <source>
        <dbReference type="Proteomes" id="UP000762676"/>
    </source>
</evidence>